<dbReference type="EMBL" id="QBLH01001859">
    <property type="protein sequence ID" value="TGZ50766.1"/>
    <property type="molecule type" value="Genomic_DNA"/>
</dbReference>
<reference evidence="2 3" key="1">
    <citation type="journal article" date="2019" name="Philos. Trans. R. Soc. Lond., B, Biol. Sci.">
        <title>Ant behaviour and brain gene expression of defending hosts depend on the ecological success of the intruding social parasite.</title>
        <authorList>
            <person name="Kaur R."/>
            <person name="Stoldt M."/>
            <person name="Jongepier E."/>
            <person name="Feldmeyer B."/>
            <person name="Menzel F."/>
            <person name="Bornberg-Bauer E."/>
            <person name="Foitzik S."/>
        </authorList>
    </citation>
    <scope>NUCLEOTIDE SEQUENCE [LARGE SCALE GENOMIC DNA]</scope>
    <source>
        <tissue evidence="2">Whole body</tissue>
    </source>
</reference>
<feature type="compositionally biased region" description="Basic and acidic residues" evidence="1">
    <location>
        <begin position="1"/>
        <end position="18"/>
    </location>
</feature>
<feature type="region of interest" description="Disordered" evidence="1">
    <location>
        <begin position="1"/>
        <end position="31"/>
    </location>
</feature>
<dbReference type="Proteomes" id="UP000310200">
    <property type="component" value="Unassembled WGS sequence"/>
</dbReference>
<evidence type="ECO:0000313" key="2">
    <source>
        <dbReference type="EMBL" id="TGZ50766.1"/>
    </source>
</evidence>
<sequence>MIHRVYEKSGQNKEEGDKNQTGSQGEGWIRPLDSRCAMNSPEFFLAGERKDSGDVPAVPSLGIKRVLSSRGCGVVVTARLYTAVFDSWRSIIPFLSGPPARLSASPKIAAGNLTRWQIGEKVELLEFGDLENLEKKTPKFRNSENTQNFILIAPRC</sequence>
<name>A0A4S2KN52_9HYME</name>
<proteinExistence type="predicted"/>
<protein>
    <submittedName>
        <fullName evidence="2">Uncharacterized protein</fullName>
    </submittedName>
</protein>
<organism evidence="2 3">
    <name type="scientific">Temnothorax longispinosus</name>
    <dbReference type="NCBI Taxonomy" id="300112"/>
    <lineage>
        <taxon>Eukaryota</taxon>
        <taxon>Metazoa</taxon>
        <taxon>Ecdysozoa</taxon>
        <taxon>Arthropoda</taxon>
        <taxon>Hexapoda</taxon>
        <taxon>Insecta</taxon>
        <taxon>Pterygota</taxon>
        <taxon>Neoptera</taxon>
        <taxon>Endopterygota</taxon>
        <taxon>Hymenoptera</taxon>
        <taxon>Apocrita</taxon>
        <taxon>Aculeata</taxon>
        <taxon>Formicoidea</taxon>
        <taxon>Formicidae</taxon>
        <taxon>Myrmicinae</taxon>
        <taxon>Temnothorax</taxon>
    </lineage>
</organism>
<accession>A0A4S2KN52</accession>
<keyword evidence="3" id="KW-1185">Reference proteome</keyword>
<evidence type="ECO:0000256" key="1">
    <source>
        <dbReference type="SAM" id="MobiDB-lite"/>
    </source>
</evidence>
<comment type="caution">
    <text evidence="2">The sequence shown here is derived from an EMBL/GenBank/DDBJ whole genome shotgun (WGS) entry which is preliminary data.</text>
</comment>
<dbReference type="AlphaFoldDB" id="A0A4S2KN52"/>
<gene>
    <name evidence="2" type="ORF">DBV15_01761</name>
</gene>
<evidence type="ECO:0000313" key="3">
    <source>
        <dbReference type="Proteomes" id="UP000310200"/>
    </source>
</evidence>